<feature type="transmembrane region" description="Helical" evidence="2">
    <location>
        <begin position="100"/>
        <end position="120"/>
    </location>
</feature>
<feature type="transmembrane region" description="Helical" evidence="2">
    <location>
        <begin position="369"/>
        <end position="389"/>
    </location>
</feature>
<feature type="compositionally biased region" description="Polar residues" evidence="1">
    <location>
        <begin position="228"/>
        <end position="253"/>
    </location>
</feature>
<keyword evidence="2" id="KW-0812">Transmembrane</keyword>
<dbReference type="InterPro" id="IPR023201">
    <property type="entry name" value="SecY_dom_sf"/>
</dbReference>
<dbReference type="InterPro" id="IPR002208">
    <property type="entry name" value="SecY/SEC61-alpha"/>
</dbReference>
<protein>
    <recommendedName>
        <fullName evidence="5">Preprotein translocase subunit SecY</fullName>
    </recommendedName>
</protein>
<evidence type="ECO:0000313" key="3">
    <source>
        <dbReference type="EMBL" id="KAK9798228.1"/>
    </source>
</evidence>
<name>A0AAW1NXD2_9CHLO</name>
<dbReference type="Pfam" id="PF00344">
    <property type="entry name" value="SecY"/>
    <property type="match status" value="2"/>
</dbReference>
<gene>
    <name evidence="3" type="ORF">WJX73_009904</name>
</gene>
<reference evidence="3 4" key="1">
    <citation type="journal article" date="2024" name="Nat. Commun.">
        <title>Phylogenomics reveals the evolutionary origins of lichenization in chlorophyte algae.</title>
        <authorList>
            <person name="Puginier C."/>
            <person name="Libourel C."/>
            <person name="Otte J."/>
            <person name="Skaloud P."/>
            <person name="Haon M."/>
            <person name="Grisel S."/>
            <person name="Petersen M."/>
            <person name="Berrin J.G."/>
            <person name="Delaux P.M."/>
            <person name="Dal Grande F."/>
            <person name="Keller J."/>
        </authorList>
    </citation>
    <scope>NUCLEOTIDE SEQUENCE [LARGE SCALE GENOMIC DNA]</scope>
    <source>
        <strain evidence="3 4">SAG 2036</strain>
    </source>
</reference>
<dbReference type="GO" id="GO:0015031">
    <property type="term" value="P:protein transport"/>
    <property type="evidence" value="ECO:0007669"/>
    <property type="project" value="InterPro"/>
</dbReference>
<feature type="transmembrane region" description="Helical" evidence="2">
    <location>
        <begin position="163"/>
        <end position="183"/>
    </location>
</feature>
<sequence length="444" mass="48101">MESPVPFNIFLLGIGPSVNASIILTLWSVLPVLPGYGELQQLRQRGTEGMELFRQYIQVLAVFFAIPMGASKALELLPLKAVTGELAKAGTGFGASCMRFLSITDTAATLVAGAVLLRWLTDHVEHWGLGDGITLVICTSITARYLAGLPKLLSGISSSPAPIWQIAAMFLGLAAIIFAGMYLSQLERRHPIVHYRPRPSAKQDQLSQTRDQYLQQLLDNASRKKSGGSLQPETQHMSQVQQHTEQHQGSHVSSPLAEKPASTDYLPLRLLPNGMSPLLMASFYLSIIPRMTSTLLGWMGLGKLATAVNAIYNPSIQPFMVAASVMLMTNVQLQSNTKETAEWLLMSDLGLKGVVPGAATAKFLDRQQALMRAIGSVALAGMTLAAHALDNMSASILGMPLGCMSLLLMASFMSSAQRQVSTLLKLPRTQVALERELLLTQQYC</sequence>
<evidence type="ECO:0000256" key="1">
    <source>
        <dbReference type="SAM" id="MobiDB-lite"/>
    </source>
</evidence>
<organism evidence="3 4">
    <name type="scientific">Symbiochloris irregularis</name>
    <dbReference type="NCBI Taxonomy" id="706552"/>
    <lineage>
        <taxon>Eukaryota</taxon>
        <taxon>Viridiplantae</taxon>
        <taxon>Chlorophyta</taxon>
        <taxon>core chlorophytes</taxon>
        <taxon>Trebouxiophyceae</taxon>
        <taxon>Trebouxiales</taxon>
        <taxon>Trebouxiaceae</taxon>
        <taxon>Symbiochloris</taxon>
    </lineage>
</organism>
<evidence type="ECO:0000256" key="2">
    <source>
        <dbReference type="SAM" id="Phobius"/>
    </source>
</evidence>
<dbReference type="PRINTS" id="PR00303">
    <property type="entry name" value="SECYTRNLCASE"/>
</dbReference>
<dbReference type="PIRSF" id="PIRSF004557">
    <property type="entry name" value="SecY"/>
    <property type="match status" value="1"/>
</dbReference>
<keyword evidence="4" id="KW-1185">Reference proteome</keyword>
<dbReference type="Gene3D" id="1.10.3370.10">
    <property type="entry name" value="SecY subunit domain"/>
    <property type="match status" value="1"/>
</dbReference>
<dbReference type="AlphaFoldDB" id="A0AAW1NXD2"/>
<feature type="transmembrane region" description="Helical" evidence="2">
    <location>
        <begin position="127"/>
        <end position="147"/>
    </location>
</feature>
<accession>A0AAW1NXD2</accession>
<evidence type="ECO:0000313" key="4">
    <source>
        <dbReference type="Proteomes" id="UP001465755"/>
    </source>
</evidence>
<feature type="region of interest" description="Disordered" evidence="1">
    <location>
        <begin position="223"/>
        <end position="259"/>
    </location>
</feature>
<dbReference type="GO" id="GO:0016020">
    <property type="term" value="C:membrane"/>
    <property type="evidence" value="ECO:0007669"/>
    <property type="project" value="InterPro"/>
</dbReference>
<feature type="transmembrane region" description="Helical" evidence="2">
    <location>
        <begin position="395"/>
        <end position="416"/>
    </location>
</feature>
<keyword evidence="2" id="KW-0472">Membrane</keyword>
<dbReference type="SUPFAM" id="SSF103491">
    <property type="entry name" value="Preprotein translocase SecY subunit"/>
    <property type="match status" value="2"/>
</dbReference>
<proteinExistence type="predicted"/>
<comment type="caution">
    <text evidence="3">The sequence shown here is derived from an EMBL/GenBank/DDBJ whole genome shotgun (WGS) entry which is preliminary data.</text>
</comment>
<evidence type="ECO:0008006" key="5">
    <source>
        <dbReference type="Google" id="ProtNLM"/>
    </source>
</evidence>
<dbReference type="EMBL" id="JALJOQ010000099">
    <property type="protein sequence ID" value="KAK9798228.1"/>
    <property type="molecule type" value="Genomic_DNA"/>
</dbReference>
<dbReference type="Proteomes" id="UP001465755">
    <property type="component" value="Unassembled WGS sequence"/>
</dbReference>
<keyword evidence="2" id="KW-1133">Transmembrane helix</keyword>
<feature type="transmembrane region" description="Helical" evidence="2">
    <location>
        <begin position="6"/>
        <end position="33"/>
    </location>
</feature>